<evidence type="ECO:0000259" key="1">
    <source>
        <dbReference type="PROSITE" id="PS50058"/>
    </source>
</evidence>
<feature type="domain" description="G protein gamma" evidence="1">
    <location>
        <begin position="6"/>
        <end position="73"/>
    </location>
</feature>
<dbReference type="SUPFAM" id="SSF48670">
    <property type="entry name" value="Transducin (heterotrimeric G protein), gamma chain"/>
    <property type="match status" value="1"/>
</dbReference>
<dbReference type="InterPro" id="IPR036284">
    <property type="entry name" value="GGL_sf"/>
</dbReference>
<accession>A0ABM4CAP1</accession>
<proteinExistence type="predicted"/>
<dbReference type="Gene3D" id="4.10.260.10">
    <property type="entry name" value="Transducin (heterotrimeric G protein), gamma chain"/>
    <property type="match status" value="1"/>
</dbReference>
<organism evidence="2 3">
    <name type="scientific">Hydra vulgaris</name>
    <name type="common">Hydra</name>
    <name type="synonym">Hydra attenuata</name>
    <dbReference type="NCBI Taxonomy" id="6087"/>
    <lineage>
        <taxon>Eukaryota</taxon>
        <taxon>Metazoa</taxon>
        <taxon>Cnidaria</taxon>
        <taxon>Hydrozoa</taxon>
        <taxon>Hydroidolina</taxon>
        <taxon>Anthoathecata</taxon>
        <taxon>Aplanulata</taxon>
        <taxon>Hydridae</taxon>
        <taxon>Hydra</taxon>
    </lineage>
</organism>
<dbReference type="Pfam" id="PF00631">
    <property type="entry name" value="G-gamma"/>
    <property type="match status" value="1"/>
</dbReference>
<gene>
    <name evidence="3" type="primary">LOC101237521</name>
</gene>
<protein>
    <submittedName>
        <fullName evidence="3">Guanine nucleotide-binding protein subunit gamma-e isoform X2</fullName>
    </submittedName>
</protein>
<reference evidence="3" key="1">
    <citation type="submission" date="2025-08" db="UniProtKB">
        <authorList>
            <consortium name="RefSeq"/>
        </authorList>
    </citation>
    <scope>IDENTIFICATION</scope>
</reference>
<dbReference type="Proteomes" id="UP001652625">
    <property type="component" value="Chromosome 08"/>
</dbReference>
<evidence type="ECO:0000313" key="3">
    <source>
        <dbReference type="RefSeq" id="XP_065658733.1"/>
    </source>
</evidence>
<sequence>MEKSLQHQNVDSLRAQLNATRIPLSKAANELPFIYLSFSIVQFCLQNEGSDPLVTPGARKPNPWAEKSKCMLI</sequence>
<dbReference type="RefSeq" id="XP_065658733.1">
    <property type="nucleotide sequence ID" value="XM_065802661.1"/>
</dbReference>
<name>A0ABM4CAP1_HYDVU</name>
<dbReference type="InterPro" id="IPR015898">
    <property type="entry name" value="G-protein_gamma-like_dom"/>
</dbReference>
<evidence type="ECO:0000313" key="2">
    <source>
        <dbReference type="Proteomes" id="UP001652625"/>
    </source>
</evidence>
<dbReference type="SMART" id="SM01224">
    <property type="entry name" value="G_gamma"/>
    <property type="match status" value="1"/>
</dbReference>
<keyword evidence="2" id="KW-1185">Reference proteome</keyword>
<dbReference type="GeneID" id="101237521"/>
<dbReference type="PROSITE" id="PS50058">
    <property type="entry name" value="G_PROTEIN_GAMMA"/>
    <property type="match status" value="1"/>
</dbReference>
<dbReference type="CDD" id="cd00068">
    <property type="entry name" value="GGL"/>
    <property type="match status" value="1"/>
</dbReference>
<dbReference type="SMART" id="SM00224">
    <property type="entry name" value="GGL"/>
    <property type="match status" value="1"/>
</dbReference>